<evidence type="ECO:0000313" key="2">
    <source>
        <dbReference type="Proteomes" id="UP000244867"/>
    </source>
</evidence>
<dbReference type="Gene3D" id="3.40.50.10540">
    <property type="entry name" value="Crotonobetainyl-coa:carnitine coa-transferase, domain 1"/>
    <property type="match status" value="1"/>
</dbReference>
<dbReference type="InterPro" id="IPR003673">
    <property type="entry name" value="CoA-Trfase_fam_III"/>
</dbReference>
<reference evidence="1 2" key="1">
    <citation type="submission" date="2018-03" db="EMBL/GenBank/DDBJ databases">
        <authorList>
            <person name="Keele B.F."/>
        </authorList>
    </citation>
    <scope>NUCLEOTIDE SEQUENCE [LARGE SCALE GENOMIC DNA]</scope>
    <source>
        <strain evidence="1 2">IB-3</strain>
    </source>
</reference>
<keyword evidence="2" id="KW-1185">Reference proteome</keyword>
<dbReference type="Pfam" id="PF02515">
    <property type="entry name" value="CoA_transf_3"/>
    <property type="match status" value="1"/>
</dbReference>
<dbReference type="PANTHER" id="PTHR48228:SF5">
    <property type="entry name" value="ALPHA-METHYLACYL-COA RACEMASE"/>
    <property type="match status" value="1"/>
</dbReference>
<proteinExistence type="predicted"/>
<dbReference type="Gene3D" id="3.30.1540.10">
    <property type="entry name" value="formyl-coa transferase, domain 3"/>
    <property type="match status" value="1"/>
</dbReference>
<sequence length="269" mass="28030">MVSLAVNLPGPLAVAELVRLGATATKVEPPMGDPLAAVAPSWYDELVAGLDVVTVDLKSADGTQKLAALLEDCDILVTAHRPSALARLRLDAMMQNRDRLVHLEIVGGDGDLAEVPGHDLTYQAAHGTVLPPQMPCVPVADILGAERAVTAALGALLSRAQTGEGGRARVSLDAAAHAAAGAVRHGLTGPGDPLGGALPQYGLHRTSDGHIAAGALEPHFAERFRHHVGESPEEIADAFAQHPTAYWEALGIEHDIPLVGVLPARRTDR</sequence>
<dbReference type="PANTHER" id="PTHR48228">
    <property type="entry name" value="SUCCINYL-COA--D-CITRAMALATE COA-TRANSFERASE"/>
    <property type="match status" value="1"/>
</dbReference>
<keyword evidence="1" id="KW-0808">Transferase</keyword>
<evidence type="ECO:0000313" key="1">
    <source>
        <dbReference type="EMBL" id="PUA79551.1"/>
    </source>
</evidence>
<dbReference type="OrthoDB" id="9797653at2"/>
<dbReference type="InterPro" id="IPR044855">
    <property type="entry name" value="CoA-Trfase_III_dom3_sf"/>
</dbReference>
<name>A0A2R7YT24_9ACTN</name>
<dbReference type="InterPro" id="IPR023606">
    <property type="entry name" value="CoA-Trfase_III_dom_1_sf"/>
</dbReference>
<comment type="caution">
    <text evidence="1">The sequence shown here is derived from an EMBL/GenBank/DDBJ whole genome shotgun (WGS) entry which is preliminary data.</text>
</comment>
<dbReference type="SUPFAM" id="SSF89796">
    <property type="entry name" value="CoA-transferase family III (CaiB/BaiF)"/>
    <property type="match status" value="1"/>
</dbReference>
<gene>
    <name evidence="1" type="ORF">C7S10_19280</name>
</gene>
<protein>
    <submittedName>
        <fullName evidence="1">CoA transferase</fullName>
    </submittedName>
</protein>
<dbReference type="EMBL" id="PYXZ01000010">
    <property type="protein sequence ID" value="PUA79551.1"/>
    <property type="molecule type" value="Genomic_DNA"/>
</dbReference>
<dbReference type="InterPro" id="IPR050509">
    <property type="entry name" value="CoA-transferase_III"/>
</dbReference>
<dbReference type="Proteomes" id="UP000244867">
    <property type="component" value="Unassembled WGS sequence"/>
</dbReference>
<organism evidence="1 2">
    <name type="scientific">Nocardioides currus</name>
    <dbReference type="NCBI Taxonomy" id="2133958"/>
    <lineage>
        <taxon>Bacteria</taxon>
        <taxon>Bacillati</taxon>
        <taxon>Actinomycetota</taxon>
        <taxon>Actinomycetes</taxon>
        <taxon>Propionibacteriales</taxon>
        <taxon>Nocardioidaceae</taxon>
        <taxon>Nocardioides</taxon>
    </lineage>
</organism>
<dbReference type="GO" id="GO:0016740">
    <property type="term" value="F:transferase activity"/>
    <property type="evidence" value="ECO:0007669"/>
    <property type="project" value="UniProtKB-KW"/>
</dbReference>
<accession>A0A2R7YT24</accession>
<dbReference type="AlphaFoldDB" id="A0A2R7YT24"/>